<dbReference type="Proteomes" id="UP000694392">
    <property type="component" value="Unplaced"/>
</dbReference>
<dbReference type="Pfam" id="PF18345">
    <property type="entry name" value="zf_CCCH_4"/>
    <property type="match status" value="2"/>
</dbReference>
<feature type="domain" description="C3H1-type" evidence="8">
    <location>
        <begin position="118"/>
        <end position="144"/>
    </location>
</feature>
<dbReference type="FunFam" id="4.10.1000.10:FF:000007">
    <property type="entry name" value="Zinc finger CCCH domain-containing protein 6"/>
    <property type="match status" value="1"/>
</dbReference>
<feature type="compositionally biased region" description="Basic and acidic residues" evidence="7">
    <location>
        <begin position="15"/>
        <end position="27"/>
    </location>
</feature>
<dbReference type="Gene3D" id="2.30.30.1190">
    <property type="match status" value="1"/>
</dbReference>
<dbReference type="SMART" id="SM00356">
    <property type="entry name" value="ZnF_C3H1"/>
    <property type="match status" value="3"/>
</dbReference>
<evidence type="ECO:0000256" key="1">
    <source>
        <dbReference type="ARBA" id="ARBA00022553"/>
    </source>
</evidence>
<evidence type="ECO:0000256" key="6">
    <source>
        <dbReference type="PROSITE-ProRule" id="PRU00723"/>
    </source>
</evidence>
<dbReference type="Gene3D" id="4.10.1000.10">
    <property type="entry name" value="Zinc finger, CCCH-type"/>
    <property type="match status" value="1"/>
</dbReference>
<evidence type="ECO:0000313" key="10">
    <source>
        <dbReference type="Proteomes" id="UP000694392"/>
    </source>
</evidence>
<evidence type="ECO:0000256" key="3">
    <source>
        <dbReference type="ARBA" id="ARBA00022737"/>
    </source>
</evidence>
<dbReference type="PANTHER" id="PTHR13119:SF22">
    <property type="entry name" value="ZINC FINGER CCCH DOMAIN-CONTAINING PROTEIN 6"/>
    <property type="match status" value="1"/>
</dbReference>
<evidence type="ECO:0000256" key="5">
    <source>
        <dbReference type="ARBA" id="ARBA00022833"/>
    </source>
</evidence>
<dbReference type="InterPro" id="IPR036855">
    <property type="entry name" value="Znf_CCCH_sf"/>
</dbReference>
<dbReference type="GO" id="GO:0005634">
    <property type="term" value="C:nucleus"/>
    <property type="evidence" value="ECO:0007669"/>
    <property type="project" value="UniProtKB-ARBA"/>
</dbReference>
<dbReference type="Ensembl" id="ENSSPUT00000019875.1">
    <property type="protein sequence ID" value="ENSSPUP00000018656.1"/>
    <property type="gene ID" value="ENSSPUG00000014370.1"/>
</dbReference>
<name>A0A8D0HDX8_SPHPU</name>
<dbReference type="GeneTree" id="ENSGT00940000157396"/>
<dbReference type="InterPro" id="IPR000571">
    <property type="entry name" value="Znf_CCCH"/>
</dbReference>
<reference evidence="9" key="1">
    <citation type="submission" date="2025-08" db="UniProtKB">
        <authorList>
            <consortium name="Ensembl"/>
        </authorList>
    </citation>
    <scope>IDENTIFICATION</scope>
</reference>
<organism evidence="9 10">
    <name type="scientific">Sphenodon punctatus</name>
    <name type="common">Tuatara</name>
    <name type="synonym">Hatteria punctata</name>
    <dbReference type="NCBI Taxonomy" id="8508"/>
    <lineage>
        <taxon>Eukaryota</taxon>
        <taxon>Metazoa</taxon>
        <taxon>Chordata</taxon>
        <taxon>Craniata</taxon>
        <taxon>Vertebrata</taxon>
        <taxon>Euteleostomi</taxon>
        <taxon>Lepidosauria</taxon>
        <taxon>Sphenodontia</taxon>
        <taxon>Sphenodontidae</taxon>
        <taxon>Sphenodon</taxon>
    </lineage>
</organism>
<dbReference type="InterPro" id="IPR054361">
    <property type="entry name" value="Znf-CCCH_ZC3H4/6/8"/>
</dbReference>
<dbReference type="AlphaFoldDB" id="A0A8D0HDX8"/>
<feature type="zinc finger region" description="C3H1-type" evidence="6">
    <location>
        <begin position="146"/>
        <end position="173"/>
    </location>
</feature>
<evidence type="ECO:0000256" key="2">
    <source>
        <dbReference type="ARBA" id="ARBA00022723"/>
    </source>
</evidence>
<dbReference type="SUPFAM" id="SSF90229">
    <property type="entry name" value="CCCH zinc finger"/>
    <property type="match status" value="3"/>
</dbReference>
<keyword evidence="5 6" id="KW-0862">Zinc</keyword>
<dbReference type="GO" id="GO:0008270">
    <property type="term" value="F:zinc ion binding"/>
    <property type="evidence" value="ECO:0007669"/>
    <property type="project" value="UniProtKB-KW"/>
</dbReference>
<feature type="region of interest" description="Disordered" evidence="7">
    <location>
        <begin position="1"/>
        <end position="29"/>
    </location>
</feature>
<dbReference type="GO" id="GO:0045892">
    <property type="term" value="P:negative regulation of DNA-templated transcription"/>
    <property type="evidence" value="ECO:0007669"/>
    <property type="project" value="InterPro"/>
</dbReference>
<dbReference type="PROSITE" id="PS50103">
    <property type="entry name" value="ZF_C3H1"/>
    <property type="match status" value="2"/>
</dbReference>
<keyword evidence="10" id="KW-1185">Reference proteome</keyword>
<dbReference type="PANTHER" id="PTHR13119">
    <property type="entry name" value="ZINC FINGER CCCH DOMAIN-CONTAINING PROTEI"/>
    <property type="match status" value="1"/>
</dbReference>
<evidence type="ECO:0000256" key="4">
    <source>
        <dbReference type="ARBA" id="ARBA00022771"/>
    </source>
</evidence>
<keyword evidence="2 6" id="KW-0479">Metal-binding</keyword>
<feature type="domain" description="C3H1-type" evidence="8">
    <location>
        <begin position="146"/>
        <end position="173"/>
    </location>
</feature>
<protein>
    <recommendedName>
        <fullName evidence="8">C3H1-type domain-containing protein</fullName>
    </recommendedName>
</protein>
<evidence type="ECO:0000256" key="7">
    <source>
        <dbReference type="SAM" id="MobiDB-lite"/>
    </source>
</evidence>
<feature type="compositionally biased region" description="Polar residues" evidence="7">
    <location>
        <begin position="1"/>
        <end position="12"/>
    </location>
</feature>
<sequence>QRIHPSSQTAVHQSHAPEPKIQAESKAKVPGSTVGSIDILHKASTMGAIPPSPLAAAAQAYATTTYQRSQSVGQHSTRIQEINVLVVRPRNLQDGRKPVKKWVNMSQEFINQHTVEHKGKQICKYFLKGRCIKGDQCKFDHDAEIEKKKEICKFYIQGYCTKGENCIYMHNILRPKLRSLLLLLLLLFYHTGAKCYQGDKCKFSHAPLTKETKELLDKVSNVYIAK</sequence>
<keyword evidence="3" id="KW-0677">Repeat</keyword>
<dbReference type="InterPro" id="IPR045124">
    <property type="entry name" value="Su(sable)-like"/>
</dbReference>
<proteinExistence type="predicted"/>
<dbReference type="Pfam" id="PF22623">
    <property type="entry name" value="zf-CCCH_9"/>
    <property type="match status" value="1"/>
</dbReference>
<keyword evidence="1" id="KW-0597">Phosphoprotein</keyword>
<evidence type="ECO:0000313" key="9">
    <source>
        <dbReference type="Ensembl" id="ENSSPUP00000018656.1"/>
    </source>
</evidence>
<feature type="zinc finger region" description="C3H1-type" evidence="6">
    <location>
        <begin position="118"/>
        <end position="144"/>
    </location>
</feature>
<evidence type="ECO:0000259" key="8">
    <source>
        <dbReference type="PROSITE" id="PS50103"/>
    </source>
</evidence>
<keyword evidence="4 6" id="KW-0863">Zinc-finger</keyword>
<dbReference type="GO" id="GO:0003723">
    <property type="term" value="F:RNA binding"/>
    <property type="evidence" value="ECO:0007669"/>
    <property type="project" value="InterPro"/>
</dbReference>
<reference evidence="9" key="2">
    <citation type="submission" date="2025-09" db="UniProtKB">
        <authorList>
            <consortium name="Ensembl"/>
        </authorList>
    </citation>
    <scope>IDENTIFICATION</scope>
</reference>
<accession>A0A8D0HDX8</accession>